<organism evidence="3 5">
    <name type="scientific">Didymodactylos carnosus</name>
    <dbReference type="NCBI Taxonomy" id="1234261"/>
    <lineage>
        <taxon>Eukaryota</taxon>
        <taxon>Metazoa</taxon>
        <taxon>Spiralia</taxon>
        <taxon>Gnathifera</taxon>
        <taxon>Rotifera</taxon>
        <taxon>Eurotatoria</taxon>
        <taxon>Bdelloidea</taxon>
        <taxon>Philodinida</taxon>
        <taxon>Philodinidae</taxon>
        <taxon>Didymodactylos</taxon>
    </lineage>
</organism>
<feature type="non-terminal residue" evidence="3">
    <location>
        <position position="1"/>
    </location>
</feature>
<dbReference type="Proteomes" id="UP000681722">
    <property type="component" value="Unassembled WGS sequence"/>
</dbReference>
<reference evidence="3" key="1">
    <citation type="submission" date="2021-02" db="EMBL/GenBank/DDBJ databases">
        <authorList>
            <person name="Nowell W R."/>
        </authorList>
    </citation>
    <scope>NUCLEOTIDE SEQUENCE</scope>
</reference>
<evidence type="ECO:0000313" key="5">
    <source>
        <dbReference type="Proteomes" id="UP000663829"/>
    </source>
</evidence>
<gene>
    <name evidence="3" type="ORF">GPM918_LOCUS39017</name>
    <name evidence="4" type="ORF">SRO942_LOCUS39871</name>
</gene>
<accession>A0A815WEY0</accession>
<name>A0A815WEY0_9BILA</name>
<evidence type="ECO:0000313" key="4">
    <source>
        <dbReference type="EMBL" id="CAF4408703.1"/>
    </source>
</evidence>
<proteinExistence type="predicted"/>
<protein>
    <submittedName>
        <fullName evidence="3">Uncharacterized protein</fullName>
    </submittedName>
</protein>
<dbReference type="EMBL" id="CAJOBC010092364">
    <property type="protein sequence ID" value="CAF4408703.1"/>
    <property type="molecule type" value="Genomic_DNA"/>
</dbReference>
<keyword evidence="5" id="KW-1185">Reference proteome</keyword>
<feature type="transmembrane region" description="Helical" evidence="2">
    <location>
        <begin position="116"/>
        <end position="134"/>
    </location>
</feature>
<keyword evidence="2" id="KW-1133">Transmembrane helix</keyword>
<evidence type="ECO:0000256" key="2">
    <source>
        <dbReference type="SAM" id="Phobius"/>
    </source>
</evidence>
<keyword evidence="2" id="KW-0472">Membrane</keyword>
<keyword evidence="2" id="KW-0812">Transmembrane</keyword>
<comment type="caution">
    <text evidence="3">The sequence shown here is derived from an EMBL/GenBank/DDBJ whole genome shotgun (WGS) entry which is preliminary data.</text>
</comment>
<feature type="compositionally biased region" description="Low complexity" evidence="1">
    <location>
        <begin position="56"/>
        <end position="73"/>
    </location>
</feature>
<evidence type="ECO:0000256" key="1">
    <source>
        <dbReference type="SAM" id="MobiDB-lite"/>
    </source>
</evidence>
<feature type="region of interest" description="Disordered" evidence="1">
    <location>
        <begin position="1"/>
        <end position="73"/>
    </location>
</feature>
<evidence type="ECO:0000313" key="3">
    <source>
        <dbReference type="EMBL" id="CAF1547880.1"/>
    </source>
</evidence>
<dbReference type="EMBL" id="CAJNOQ010026702">
    <property type="protein sequence ID" value="CAF1547880.1"/>
    <property type="molecule type" value="Genomic_DNA"/>
</dbReference>
<dbReference type="AlphaFoldDB" id="A0A815WEY0"/>
<feature type="compositionally biased region" description="Polar residues" evidence="1">
    <location>
        <begin position="1"/>
        <end position="23"/>
    </location>
</feature>
<sequence length="467" mass="52872">KQQSPACETTIDENVQGSNNSCISEDENAMEVENQIKNTGYDEESETEKYFKDTDVNTNDRNTSTNDDNNSDTDTILSDLDEQEAALENENDVLYECGTLTLCEGYKAIRTFVIKCNLAFTQVLLLISLLFYLLPNGHKLKRLCIVNSLRKREDFIYETVCVFCHESIDPLIGDCQLNCPLNAFIVYCNKKSGVNYPKRAHVLLPNDMINGLVYKQLHINVKHNPLTLMLHADGMNIITTKLKKFYVVSATIVELPPPLREYSRNKLLLHLYLSDNEPTAAVLFDRLTSNIKEFINRDHLNIMNHKFQLRFQGLKADLPCRALCLCLKQHNGYYACSNCLQRGEVLGDGNTIVYYPYERNQLPRTHLQFTSACTQAQLNNGALSIEGLFGKTPLLDLSFDIRSNFSFDYMHLSKRNASAISKQADIILKENTSPSQQQSQATTTTVTLPSIKKEPNIHASKISNIQG</sequence>
<dbReference type="Proteomes" id="UP000663829">
    <property type="component" value="Unassembled WGS sequence"/>
</dbReference>